<comment type="function">
    <text evidence="2">Decapping enzyme for NAD-capped RNAs: specifically hydrolyzes the nicotinamide adenine dinucleotide (NAD) cap from a subset of RNAs by removing the entire NAD moiety from the 5'-end of an NAD-capped RNA.</text>
</comment>
<evidence type="ECO:0000256" key="1">
    <source>
        <dbReference type="ARBA" id="ARBA00006562"/>
    </source>
</evidence>
<dbReference type="EC" id="3.6.1.-" evidence="2"/>
<feature type="region of interest" description="Disordered" evidence="3">
    <location>
        <begin position="1"/>
        <end position="28"/>
    </location>
</feature>
<evidence type="ECO:0000259" key="4">
    <source>
        <dbReference type="Pfam" id="PF08652"/>
    </source>
</evidence>
<dbReference type="GO" id="GO:0005634">
    <property type="term" value="C:nucleus"/>
    <property type="evidence" value="ECO:0007669"/>
    <property type="project" value="UniProtKB-SubCell"/>
</dbReference>
<comment type="cofactor">
    <cofactor evidence="2">
        <name>a divalent metal cation</name>
        <dbReference type="ChEBI" id="CHEBI:60240"/>
    </cofactor>
</comment>
<comment type="subcellular location">
    <subcellularLocation>
        <location evidence="2">Nucleus</location>
    </subcellularLocation>
</comment>
<evidence type="ECO:0000313" key="6">
    <source>
        <dbReference type="Proteomes" id="UP000663879"/>
    </source>
</evidence>
<reference evidence="5" key="1">
    <citation type="submission" date="2021-02" db="EMBL/GenBank/DDBJ databases">
        <authorList>
            <person name="Nowell W R."/>
        </authorList>
    </citation>
    <scope>NUCLEOTIDE SEQUENCE</scope>
    <source>
        <strain evidence="5">Ploen Becks lab</strain>
    </source>
</reference>
<organism evidence="5 6">
    <name type="scientific">Brachionus calyciflorus</name>
    <dbReference type="NCBI Taxonomy" id="104777"/>
    <lineage>
        <taxon>Eukaryota</taxon>
        <taxon>Metazoa</taxon>
        <taxon>Spiralia</taxon>
        <taxon>Gnathifera</taxon>
        <taxon>Rotifera</taxon>
        <taxon>Eurotatoria</taxon>
        <taxon>Monogononta</taxon>
        <taxon>Pseudotrocha</taxon>
        <taxon>Ploima</taxon>
        <taxon>Brachionidae</taxon>
        <taxon>Brachionus</taxon>
    </lineage>
</organism>
<dbReference type="GO" id="GO:0046872">
    <property type="term" value="F:metal ion binding"/>
    <property type="evidence" value="ECO:0007669"/>
    <property type="project" value="UniProtKB-KW"/>
</dbReference>
<keyword evidence="2" id="KW-0694">RNA-binding</keyword>
<comment type="similarity">
    <text evidence="1 2">Belongs to the DXO/Dom3Z family.</text>
</comment>
<keyword evidence="2" id="KW-0378">Hydrolase</keyword>
<protein>
    <recommendedName>
        <fullName evidence="2">Decapping nuclease</fullName>
        <ecNumber evidence="2">3.6.1.-</ecNumber>
    </recommendedName>
</protein>
<proteinExistence type="inferred from homology"/>
<evidence type="ECO:0000256" key="2">
    <source>
        <dbReference type="RuleBase" id="RU367113"/>
    </source>
</evidence>
<dbReference type="Proteomes" id="UP000663879">
    <property type="component" value="Unassembled WGS sequence"/>
</dbReference>
<dbReference type="InterPro" id="IPR013961">
    <property type="entry name" value="RAI1"/>
</dbReference>
<feature type="compositionally biased region" description="Low complexity" evidence="3">
    <location>
        <begin position="1"/>
        <end position="26"/>
    </location>
</feature>
<keyword evidence="2" id="KW-0479">Metal-binding</keyword>
<feature type="domain" description="RAI1-like" evidence="4">
    <location>
        <begin position="96"/>
        <end position="387"/>
    </location>
</feature>
<sequence length="550" mass="64590">MKRNWDYNYSDRNYANNNSYNRNRNQNRYEETQRKKNYIKLDDHNALINIHPYSIYNRPYPSISQPEELGILLSENRILDIESKKDQKEKYEKFLGIKYLVLPDDCTNLNFDLKIGLEKFVPHIPHQNGIDQLLKWILANKHKISGNDRPIKSDFVCWRGLLTTMSYSPYEKYKDWMFSIILHRGTYYMCEIETDAQKNERLNANEISKSFTYWGHKFETYITSDFPSESPSGTEVVPDQDNNFASVVTNRIGEHLLVYAAEIDCCLNQEHKTLSDYCEIKSSKGESKNDLNYERNIKFLKWWIQSFMIGIKHIKVGLRNDDGIINKIVDCDLDEILVPQRWWKENVCLNLMKEILDSIKKFCTEENHVYLACRDLNSNSIRMRKTIRNSDEFNQHYFLRECDEDNFVNISEKKLIYNLALKSNDPLVSKLNELSIDDDLKRAGQTWNLFRSQKGEINYFHLDIPIRLINLNCQKLNASKICWKRSMTSCTGRAISSGLKSPLTITQGHISNNHKMQPAKLEELESLALIKNQALNSNDNPRAIIRKTEL</sequence>
<dbReference type="GO" id="GO:0004518">
    <property type="term" value="F:nuclease activity"/>
    <property type="evidence" value="ECO:0007669"/>
    <property type="project" value="UniProtKB-KW"/>
</dbReference>
<dbReference type="AlphaFoldDB" id="A0A813VX71"/>
<dbReference type="GO" id="GO:0000166">
    <property type="term" value="F:nucleotide binding"/>
    <property type="evidence" value="ECO:0007669"/>
    <property type="project" value="UniProtKB-KW"/>
</dbReference>
<keyword evidence="6" id="KW-1185">Reference proteome</keyword>
<keyword evidence="2" id="KW-0540">Nuclease</keyword>
<dbReference type="InterPro" id="IPR039039">
    <property type="entry name" value="RAI1-like_fam"/>
</dbReference>
<name>A0A813VX71_9BILA</name>
<dbReference type="GO" id="GO:0003723">
    <property type="term" value="F:RNA binding"/>
    <property type="evidence" value="ECO:0007669"/>
    <property type="project" value="UniProtKB-KW"/>
</dbReference>
<keyword evidence="2" id="KW-0547">Nucleotide-binding</keyword>
<accession>A0A813VX71</accession>
<dbReference type="PANTHER" id="PTHR12395">
    <property type="entry name" value="DOM-3 RELATED"/>
    <property type="match status" value="1"/>
</dbReference>
<gene>
    <name evidence="5" type="ORF">OXX778_LOCUS8870</name>
</gene>
<dbReference type="GO" id="GO:0034353">
    <property type="term" value="F:mRNA 5'-diphosphatase activity"/>
    <property type="evidence" value="ECO:0007669"/>
    <property type="project" value="TreeGrafter"/>
</dbReference>
<dbReference type="GO" id="GO:0000956">
    <property type="term" value="P:nuclear-transcribed mRNA catabolic process"/>
    <property type="evidence" value="ECO:0007669"/>
    <property type="project" value="TreeGrafter"/>
</dbReference>
<dbReference type="GO" id="GO:0110155">
    <property type="term" value="P:NAD-cap decapping"/>
    <property type="evidence" value="ECO:0007669"/>
    <property type="project" value="TreeGrafter"/>
</dbReference>
<dbReference type="EMBL" id="CAJNOC010001261">
    <property type="protein sequence ID" value="CAF0849438.1"/>
    <property type="molecule type" value="Genomic_DNA"/>
</dbReference>
<comment type="caution">
    <text evidence="5">The sequence shown here is derived from an EMBL/GenBank/DDBJ whole genome shotgun (WGS) entry which is preliminary data.</text>
</comment>
<evidence type="ECO:0000256" key="3">
    <source>
        <dbReference type="SAM" id="MobiDB-lite"/>
    </source>
</evidence>
<dbReference type="OrthoDB" id="5853397at2759"/>
<dbReference type="PANTHER" id="PTHR12395:SF9">
    <property type="entry name" value="DECAPPING AND EXORIBONUCLEASE PROTEIN"/>
    <property type="match status" value="1"/>
</dbReference>
<evidence type="ECO:0000313" key="5">
    <source>
        <dbReference type="EMBL" id="CAF0849438.1"/>
    </source>
</evidence>
<dbReference type="GO" id="GO:0005829">
    <property type="term" value="C:cytosol"/>
    <property type="evidence" value="ECO:0007669"/>
    <property type="project" value="TreeGrafter"/>
</dbReference>
<keyword evidence="2" id="KW-0539">Nucleus</keyword>
<dbReference type="Pfam" id="PF08652">
    <property type="entry name" value="RAI1"/>
    <property type="match status" value="1"/>
</dbReference>